<accession>A0A6I4P5F1</accession>
<evidence type="ECO:0000313" key="2">
    <source>
        <dbReference type="EMBL" id="MWC00266.1"/>
    </source>
</evidence>
<feature type="domain" description="Amine oxidase" evidence="1">
    <location>
        <begin position="21"/>
        <end position="487"/>
    </location>
</feature>
<dbReference type="GO" id="GO:0016491">
    <property type="term" value="F:oxidoreductase activity"/>
    <property type="evidence" value="ECO:0007669"/>
    <property type="project" value="InterPro"/>
</dbReference>
<evidence type="ECO:0000259" key="1">
    <source>
        <dbReference type="Pfam" id="PF01593"/>
    </source>
</evidence>
<dbReference type="PRINTS" id="PR00411">
    <property type="entry name" value="PNDRDTASEI"/>
</dbReference>
<reference evidence="2 3" key="1">
    <citation type="submission" date="2019-12" db="EMBL/GenBank/DDBJ databases">
        <authorList>
            <person name="Kim Y.S."/>
        </authorList>
    </citation>
    <scope>NUCLEOTIDE SEQUENCE [LARGE SCALE GENOMIC DNA]</scope>
    <source>
        <strain evidence="2 3">MMS17-SY077</strain>
    </source>
</reference>
<dbReference type="InterPro" id="IPR002937">
    <property type="entry name" value="Amino_oxidase"/>
</dbReference>
<dbReference type="InterPro" id="IPR050464">
    <property type="entry name" value="Zeta_carotene_desat/Oxidored"/>
</dbReference>
<organism evidence="2 3">
    <name type="scientific">Agromyces seonyuensis</name>
    <dbReference type="NCBI Taxonomy" id="2662446"/>
    <lineage>
        <taxon>Bacteria</taxon>
        <taxon>Bacillati</taxon>
        <taxon>Actinomycetota</taxon>
        <taxon>Actinomycetes</taxon>
        <taxon>Micrococcales</taxon>
        <taxon>Microbacteriaceae</taxon>
        <taxon>Agromyces</taxon>
    </lineage>
</organism>
<comment type="caution">
    <text evidence="2">The sequence shown here is derived from an EMBL/GenBank/DDBJ whole genome shotgun (WGS) entry which is preliminary data.</text>
</comment>
<dbReference type="PANTHER" id="PTHR42923:SF3">
    <property type="entry name" value="PROTOPORPHYRINOGEN OXIDASE"/>
    <property type="match status" value="1"/>
</dbReference>
<keyword evidence="3" id="KW-1185">Reference proteome</keyword>
<dbReference type="Gene3D" id="1.10.3110.10">
    <property type="entry name" value="protoporphyrinogen ix oxidase, domain 3"/>
    <property type="match status" value="1"/>
</dbReference>
<evidence type="ECO:0000313" key="3">
    <source>
        <dbReference type="Proteomes" id="UP000438182"/>
    </source>
</evidence>
<dbReference type="RefSeq" id="WP_160426904.1">
    <property type="nucleotide sequence ID" value="NZ_WSTA01000118.1"/>
</dbReference>
<dbReference type="PANTHER" id="PTHR42923">
    <property type="entry name" value="PROTOPORPHYRINOGEN OXIDASE"/>
    <property type="match status" value="1"/>
</dbReference>
<dbReference type="Pfam" id="PF01593">
    <property type="entry name" value="Amino_oxidase"/>
    <property type="match status" value="1"/>
</dbReference>
<dbReference type="Proteomes" id="UP000438182">
    <property type="component" value="Unassembled WGS sequence"/>
</dbReference>
<protein>
    <submittedName>
        <fullName evidence="2">NAD(P)-binding protein</fullName>
    </submittedName>
</protein>
<dbReference type="AlphaFoldDB" id="A0A6I4P5F1"/>
<name>A0A6I4P5F1_9MICO</name>
<gene>
    <name evidence="2" type="ORF">GB864_17130</name>
</gene>
<dbReference type="InterPro" id="IPR036188">
    <property type="entry name" value="FAD/NAD-bd_sf"/>
</dbReference>
<dbReference type="EMBL" id="WSTA01000118">
    <property type="protein sequence ID" value="MWC00266.1"/>
    <property type="molecule type" value="Genomic_DNA"/>
</dbReference>
<dbReference type="Gene3D" id="3.50.50.60">
    <property type="entry name" value="FAD/NAD(P)-binding domain"/>
    <property type="match status" value="1"/>
</dbReference>
<dbReference type="Gene3D" id="3.90.660.20">
    <property type="entry name" value="Protoporphyrinogen oxidase, mitochondrial, domain 2"/>
    <property type="match status" value="1"/>
</dbReference>
<proteinExistence type="predicted"/>
<sequence>MERLGEPAPAVADVVVIGGGVAGLVAARECARVGLSTVVLEESDRFGGCVRRVDLGGYLVDAGASYFEQGDGSVAELAAELGLGSDIVAGGEEGVHVWVPPLDGAGRSRALPLPAESIWGVPSNPLAPDVREIVGGRGVMRAWGDRVMPFLKIGRATSFGKLVRTRMGDLVADRLAFTTLYGLFVHNADDVDVDLVVPGLNQAITRTGSLSGGIADVLGNRPDVHAAGIRGGMTRLVDALLRDLGHYDARLEAGSSVVALEPFDGDAALADADADAASDVLGDPPFRPADPYRWLVRAEALDGEEPVEQRIAARYVVVAAPARAALGLLGGLGGPWASFAAEDWRPGATDTVVLLVEAPELDAGERRVVFVPRADPDIAARSVADETARWEWLDGQTGPGLRVLRLHYDPEAHPELEALDDEALIDLALADAARALDAPLDRDRLVGAARVAHRDTGSAFLIGQRERIALVRKAVDAVPGLELTGAWLAGPRLSRVVPDSRAAARRIRRLAFRGASGRAD</sequence>
<dbReference type="SUPFAM" id="SSF51905">
    <property type="entry name" value="FAD/NAD(P)-binding domain"/>
    <property type="match status" value="1"/>
</dbReference>